<keyword evidence="3" id="KW-1185">Reference proteome</keyword>
<evidence type="ECO:0000256" key="1">
    <source>
        <dbReference type="SAM" id="MobiDB-lite"/>
    </source>
</evidence>
<dbReference type="Proteomes" id="UP000645555">
    <property type="component" value="Unassembled WGS sequence"/>
</dbReference>
<dbReference type="EMBL" id="BMWD01000001">
    <property type="protein sequence ID" value="GGX38668.1"/>
    <property type="molecule type" value="Genomic_DNA"/>
</dbReference>
<gene>
    <name evidence="2" type="ORF">GCM10010515_01130</name>
</gene>
<reference evidence="2" key="1">
    <citation type="journal article" date="2014" name="Int. J. Syst. Evol. Microbiol.">
        <title>Complete genome sequence of Corynebacterium casei LMG S-19264T (=DSM 44701T), isolated from a smear-ripened cheese.</title>
        <authorList>
            <consortium name="US DOE Joint Genome Institute (JGI-PGF)"/>
            <person name="Walter F."/>
            <person name="Albersmeier A."/>
            <person name="Kalinowski J."/>
            <person name="Ruckert C."/>
        </authorList>
    </citation>
    <scope>NUCLEOTIDE SEQUENCE</scope>
    <source>
        <strain evidence="2">JCM 4956</strain>
    </source>
</reference>
<name>A0A918N5A3_9ACTN</name>
<reference evidence="2" key="2">
    <citation type="submission" date="2020-09" db="EMBL/GenBank/DDBJ databases">
        <authorList>
            <person name="Sun Q."/>
            <person name="Ohkuma M."/>
        </authorList>
    </citation>
    <scope>NUCLEOTIDE SEQUENCE</scope>
    <source>
        <strain evidence="2">JCM 4956</strain>
    </source>
</reference>
<feature type="region of interest" description="Disordered" evidence="1">
    <location>
        <begin position="1"/>
        <end position="109"/>
    </location>
</feature>
<comment type="caution">
    <text evidence="2">The sequence shown here is derived from an EMBL/GenBank/DDBJ whole genome shotgun (WGS) entry which is preliminary data.</text>
</comment>
<proteinExistence type="predicted"/>
<evidence type="ECO:0000313" key="3">
    <source>
        <dbReference type="Proteomes" id="UP000645555"/>
    </source>
</evidence>
<dbReference type="AlphaFoldDB" id="A0A918N5A3"/>
<evidence type="ECO:0000313" key="2">
    <source>
        <dbReference type="EMBL" id="GGX38668.1"/>
    </source>
</evidence>
<accession>A0A918N5A3</accession>
<protein>
    <submittedName>
        <fullName evidence="2">Uncharacterized protein</fullName>
    </submittedName>
</protein>
<sequence>MDMGGSVRRREIGGRVEWPPHSWAGGKYPHGSPEPPGRTTPLLPVDRTPTKAAARPSLPDRRPPSRAPRTPPQRPRDRVRAAGSRTCTADTLLWGGPQRTRPYGRADAR</sequence>
<organism evidence="2 3">
    <name type="scientific">Streptomyces fructofermentans</name>
    <dbReference type="NCBI Taxonomy" id="152141"/>
    <lineage>
        <taxon>Bacteria</taxon>
        <taxon>Bacillati</taxon>
        <taxon>Actinomycetota</taxon>
        <taxon>Actinomycetes</taxon>
        <taxon>Kitasatosporales</taxon>
        <taxon>Streptomycetaceae</taxon>
        <taxon>Streptomyces</taxon>
    </lineage>
</organism>